<dbReference type="PANTHER" id="PTHR43433">
    <property type="entry name" value="HYDROLASE, ALPHA/BETA FOLD FAMILY PROTEIN"/>
    <property type="match status" value="1"/>
</dbReference>
<accession>A0ABV5YPB3</accession>
<dbReference type="GO" id="GO:0016787">
    <property type="term" value="F:hydrolase activity"/>
    <property type="evidence" value="ECO:0007669"/>
    <property type="project" value="UniProtKB-KW"/>
</dbReference>
<dbReference type="InterPro" id="IPR029058">
    <property type="entry name" value="AB_hydrolase_fold"/>
</dbReference>
<dbReference type="Proteomes" id="UP001589627">
    <property type="component" value="Unassembled WGS sequence"/>
</dbReference>
<sequence length="302" mass="33319">MLKVQAPDGRLLAVESWGTPEGTPVFLIHGTPGSRNGPRPRGIVLYRLGVRLISYDRPGYGDSSRHFGRTVADAAIDLKAIADHLGIERFSVVGRSGGGSHALACAALLEDRIDRVAALVSLAPSNAEGLDWYDGMTGSNVEEYSRADEDLDDIEDKLARRAELIRDDPEQLLKFLLPELAGPDRRIVDDVAIRRLLTQTYFEGLRRSADGWIDDVLAFRRPWGFNLSDISVPTLLWHGADDRFSPVGHTRWLADRIPNAEALVEEGASHFSAVEVLPRILSWIVTGEHGMRPLALSRTAAW</sequence>
<dbReference type="Pfam" id="PF00561">
    <property type="entry name" value="Abhydrolase_1"/>
    <property type="match status" value="1"/>
</dbReference>
<dbReference type="SUPFAM" id="SSF53474">
    <property type="entry name" value="alpha/beta-Hydrolases"/>
    <property type="match status" value="1"/>
</dbReference>
<keyword evidence="3" id="KW-1185">Reference proteome</keyword>
<feature type="domain" description="AB hydrolase-1" evidence="1">
    <location>
        <begin position="24"/>
        <end position="273"/>
    </location>
</feature>
<organism evidence="2 3">
    <name type="scientific">Actinoallomurus acaciae</name>
    <dbReference type="NCBI Taxonomy" id="502577"/>
    <lineage>
        <taxon>Bacteria</taxon>
        <taxon>Bacillati</taxon>
        <taxon>Actinomycetota</taxon>
        <taxon>Actinomycetes</taxon>
        <taxon>Streptosporangiales</taxon>
        <taxon>Thermomonosporaceae</taxon>
        <taxon>Actinoallomurus</taxon>
    </lineage>
</organism>
<evidence type="ECO:0000313" key="3">
    <source>
        <dbReference type="Proteomes" id="UP001589627"/>
    </source>
</evidence>
<dbReference type="PANTHER" id="PTHR43433:SF5">
    <property type="entry name" value="AB HYDROLASE-1 DOMAIN-CONTAINING PROTEIN"/>
    <property type="match status" value="1"/>
</dbReference>
<dbReference type="EMBL" id="JBHLZP010000264">
    <property type="protein sequence ID" value="MFB9836272.1"/>
    <property type="molecule type" value="Genomic_DNA"/>
</dbReference>
<protein>
    <submittedName>
        <fullName evidence="2">Alpha/beta fold hydrolase</fullName>
    </submittedName>
</protein>
<evidence type="ECO:0000313" key="2">
    <source>
        <dbReference type="EMBL" id="MFB9836272.1"/>
    </source>
</evidence>
<evidence type="ECO:0000259" key="1">
    <source>
        <dbReference type="Pfam" id="PF00561"/>
    </source>
</evidence>
<name>A0ABV5YPB3_9ACTN</name>
<dbReference type="Gene3D" id="3.40.50.1820">
    <property type="entry name" value="alpha/beta hydrolase"/>
    <property type="match status" value="1"/>
</dbReference>
<dbReference type="InterPro" id="IPR000073">
    <property type="entry name" value="AB_hydrolase_1"/>
</dbReference>
<keyword evidence="2" id="KW-0378">Hydrolase</keyword>
<proteinExistence type="predicted"/>
<comment type="caution">
    <text evidence="2">The sequence shown here is derived from an EMBL/GenBank/DDBJ whole genome shotgun (WGS) entry which is preliminary data.</text>
</comment>
<dbReference type="RefSeq" id="WP_378208975.1">
    <property type="nucleotide sequence ID" value="NZ_JBHLZP010000264.1"/>
</dbReference>
<reference evidence="2 3" key="1">
    <citation type="submission" date="2024-09" db="EMBL/GenBank/DDBJ databases">
        <authorList>
            <person name="Sun Q."/>
            <person name="Mori K."/>
        </authorList>
    </citation>
    <scope>NUCLEOTIDE SEQUENCE [LARGE SCALE GENOMIC DNA]</scope>
    <source>
        <strain evidence="2 3">TBRC 0563</strain>
    </source>
</reference>
<dbReference type="InterPro" id="IPR050471">
    <property type="entry name" value="AB_hydrolase"/>
</dbReference>
<gene>
    <name evidence="2" type="ORF">ACFFNX_29285</name>
</gene>